<proteinExistence type="predicted"/>
<evidence type="ECO:0000313" key="2">
    <source>
        <dbReference type="EMBL" id="MFD1890448.1"/>
    </source>
</evidence>
<dbReference type="EMBL" id="JBHUFZ010000019">
    <property type="protein sequence ID" value="MFD1890448.1"/>
    <property type="molecule type" value="Genomic_DNA"/>
</dbReference>
<feature type="compositionally biased region" description="Basic and acidic residues" evidence="1">
    <location>
        <begin position="12"/>
        <end position="21"/>
    </location>
</feature>
<evidence type="ECO:0000256" key="1">
    <source>
        <dbReference type="SAM" id="MobiDB-lite"/>
    </source>
</evidence>
<keyword evidence="3" id="KW-1185">Reference proteome</keyword>
<sequence length="112" mass="12738">MSPTAGPSGRPGPERTPDGRHIVVGGRRWRATDPVLDEAVTGRLRAHLGRARSMIGRLHSEEERQPWRRRVQLAKQGLGERGTAWWELDEPARRQRAERMLDLLEDDASERG</sequence>
<accession>A0ABW4RYF0</accession>
<organism evidence="2 3">
    <name type="scientific">Luteococcus peritonei</name>
    <dbReference type="NCBI Taxonomy" id="88874"/>
    <lineage>
        <taxon>Bacteria</taxon>
        <taxon>Bacillati</taxon>
        <taxon>Actinomycetota</taxon>
        <taxon>Actinomycetes</taxon>
        <taxon>Propionibacteriales</taxon>
        <taxon>Propionibacteriaceae</taxon>
        <taxon>Luteococcus</taxon>
    </lineage>
</organism>
<gene>
    <name evidence="2" type="ORF">ACFSCS_09695</name>
</gene>
<name>A0ABW4RYF0_9ACTN</name>
<evidence type="ECO:0008006" key="4">
    <source>
        <dbReference type="Google" id="ProtNLM"/>
    </source>
</evidence>
<dbReference type="RefSeq" id="WP_343874803.1">
    <property type="nucleotide sequence ID" value="NZ_BAAAIX010000027.1"/>
</dbReference>
<dbReference type="Proteomes" id="UP001597326">
    <property type="component" value="Unassembled WGS sequence"/>
</dbReference>
<comment type="caution">
    <text evidence="2">The sequence shown here is derived from an EMBL/GenBank/DDBJ whole genome shotgun (WGS) entry which is preliminary data.</text>
</comment>
<reference evidence="3" key="1">
    <citation type="journal article" date="2019" name="Int. J. Syst. Evol. Microbiol.">
        <title>The Global Catalogue of Microorganisms (GCM) 10K type strain sequencing project: providing services to taxonomists for standard genome sequencing and annotation.</title>
        <authorList>
            <consortium name="The Broad Institute Genomics Platform"/>
            <consortium name="The Broad Institute Genome Sequencing Center for Infectious Disease"/>
            <person name="Wu L."/>
            <person name="Ma J."/>
        </authorList>
    </citation>
    <scope>NUCLEOTIDE SEQUENCE [LARGE SCALE GENOMIC DNA]</scope>
    <source>
        <strain evidence="3">CAIM 431</strain>
    </source>
</reference>
<feature type="region of interest" description="Disordered" evidence="1">
    <location>
        <begin position="1"/>
        <end position="21"/>
    </location>
</feature>
<evidence type="ECO:0000313" key="3">
    <source>
        <dbReference type="Proteomes" id="UP001597326"/>
    </source>
</evidence>
<protein>
    <recommendedName>
        <fullName evidence="4">Biopolymer transporter Tol</fullName>
    </recommendedName>
</protein>